<feature type="chain" id="PRO_5004291795" evidence="1">
    <location>
        <begin position="23"/>
        <end position="162"/>
    </location>
</feature>
<evidence type="ECO:0000313" key="2">
    <source>
        <dbReference type="EMBL" id="BAC92317.1"/>
    </source>
</evidence>
<reference evidence="2 3" key="2">
    <citation type="journal article" date="2003" name="DNA Res.">
        <title>Complete genome structure of Gloeobacter violaceus PCC 7421, a cyanobacterium that lacks thylakoids (supplement).</title>
        <authorList>
            <person name="Nakamura Y."/>
            <person name="Kaneko T."/>
            <person name="Sato S."/>
            <person name="Mimuro M."/>
            <person name="Miyashita H."/>
            <person name="Tsuchiya T."/>
            <person name="Sasamoto S."/>
            <person name="Watanabe A."/>
            <person name="Kawashima K."/>
            <person name="Kishida Y."/>
            <person name="Kiyokawa C."/>
            <person name="Kohara M."/>
            <person name="Matsumoto M."/>
            <person name="Matsuno A."/>
            <person name="Nakazaki N."/>
            <person name="Shimpo S."/>
            <person name="Takeuchi C."/>
            <person name="Yamada M."/>
            <person name="Tabata S."/>
        </authorList>
    </citation>
    <scope>NUCLEOTIDE SEQUENCE [LARGE SCALE GENOMIC DNA]</scope>
    <source>
        <strain evidence="3">ATCC 29082 / PCC 7421</strain>
    </source>
</reference>
<dbReference type="PATRIC" id="fig|251221.4.peg.4405"/>
<dbReference type="PROSITE" id="PS51257">
    <property type="entry name" value="PROKAR_LIPOPROTEIN"/>
    <property type="match status" value="1"/>
</dbReference>
<dbReference type="HOGENOM" id="CLU_122420_0_0_3"/>
<dbReference type="Proteomes" id="UP000000557">
    <property type="component" value="Chromosome"/>
</dbReference>
<reference evidence="2 3" key="1">
    <citation type="journal article" date="2003" name="DNA Res.">
        <title>Complete genome structure of Gloeobacter violaceus PCC 7421, a cyanobacterium that lacks thylakoids.</title>
        <authorList>
            <person name="Nakamura Y."/>
            <person name="Kaneko T."/>
            <person name="Sato S."/>
            <person name="Mimuro M."/>
            <person name="Miyashita H."/>
            <person name="Tsuchiya T."/>
            <person name="Sasamoto S."/>
            <person name="Watanabe A."/>
            <person name="Kawashima K."/>
            <person name="Kishida Y."/>
            <person name="Kiyokawa C."/>
            <person name="Kohara M."/>
            <person name="Matsumoto M."/>
            <person name="Matsuno A."/>
            <person name="Nakazaki N."/>
            <person name="Shimpo S."/>
            <person name="Takeuchi C."/>
            <person name="Yamada M."/>
            <person name="Tabata S."/>
        </authorList>
    </citation>
    <scope>NUCLEOTIDE SEQUENCE [LARGE SCALE GENOMIC DNA]</scope>
    <source>
        <strain evidence="3">ATCC 29082 / PCC 7421</strain>
    </source>
</reference>
<organism evidence="2 3">
    <name type="scientific">Gloeobacter violaceus (strain ATCC 29082 / PCC 7421)</name>
    <dbReference type="NCBI Taxonomy" id="251221"/>
    <lineage>
        <taxon>Bacteria</taxon>
        <taxon>Bacillati</taxon>
        <taxon>Cyanobacteriota</taxon>
        <taxon>Cyanophyceae</taxon>
        <taxon>Gloeobacterales</taxon>
        <taxon>Gloeobacteraceae</taxon>
        <taxon>Gloeobacter</taxon>
    </lineage>
</organism>
<dbReference type="InParanoid" id="Q7ND60"/>
<evidence type="ECO:0000256" key="1">
    <source>
        <dbReference type="SAM" id="SignalP"/>
    </source>
</evidence>
<proteinExistence type="predicted"/>
<evidence type="ECO:0000313" key="3">
    <source>
        <dbReference type="Proteomes" id="UP000000557"/>
    </source>
</evidence>
<name>Q7ND60_GLOVI</name>
<dbReference type="RefSeq" id="WP_011144359.1">
    <property type="nucleotide sequence ID" value="NC_005125.1"/>
</dbReference>
<dbReference type="STRING" id="251221.gene:10761895"/>
<dbReference type="KEGG" id="gvi:glr4376"/>
<dbReference type="eggNOG" id="ENOG50349XQ">
    <property type="taxonomic scope" value="Bacteria"/>
</dbReference>
<dbReference type="PhylomeDB" id="Q7ND60"/>
<dbReference type="OrthoDB" id="560182at2"/>
<sequence length="162" mass="18315">MRRRQSLGLVAVLACGMLAAGAAGKVSEAEARNRLIKIIEQLEKTRFCQSGRCRYTDVRFQVSQTDRADRPFKGLIRAGIVRPSQTLDKARYQLEFIGGRWQLMGGTESTDVNEALYTGDNYEFTSAYGRTPVRGKLTDPTNDLETGYKRLYLKILDKGRER</sequence>
<accession>Q7ND60</accession>
<dbReference type="EMBL" id="BA000045">
    <property type="protein sequence ID" value="BAC92317.1"/>
    <property type="molecule type" value="Genomic_DNA"/>
</dbReference>
<feature type="signal peptide" evidence="1">
    <location>
        <begin position="1"/>
        <end position="22"/>
    </location>
</feature>
<dbReference type="EnsemblBacteria" id="BAC92317">
    <property type="protein sequence ID" value="BAC92317"/>
    <property type="gene ID" value="BAC92317"/>
</dbReference>
<keyword evidence="3" id="KW-1185">Reference proteome</keyword>
<protein>
    <submittedName>
        <fullName evidence="2">Glr4376 protein</fullName>
    </submittedName>
</protein>
<keyword evidence="1" id="KW-0732">Signal</keyword>
<dbReference type="AlphaFoldDB" id="Q7ND60"/>
<gene>
    <name evidence="2" type="ordered locus">glr4376</name>
</gene>